<dbReference type="InterPro" id="IPR026369">
    <property type="entry name" value="CxxC_20_CxxC"/>
</dbReference>
<name>A0A5J6SL06_9BACI</name>
<reference evidence="2 3" key="1">
    <citation type="submission" date="2018-07" db="EMBL/GenBank/DDBJ databases">
        <title>Complete genome sequence of Psychrobacillus sp. PB01, isolated from iceberg, and comparative genome analysis of Psychrobacillus strains.</title>
        <authorList>
            <person name="Lee P.C."/>
        </authorList>
    </citation>
    <scope>NUCLEOTIDE SEQUENCE [LARGE SCALE GENOMIC DNA]</scope>
    <source>
        <strain evidence="2 3">PB01</strain>
    </source>
</reference>
<keyword evidence="1" id="KW-0472">Membrane</keyword>
<proteinExistence type="predicted"/>
<evidence type="ECO:0000313" key="2">
    <source>
        <dbReference type="EMBL" id="QFF98650.1"/>
    </source>
</evidence>
<keyword evidence="1" id="KW-0812">Transmembrane</keyword>
<dbReference type="OrthoDB" id="2970506at2"/>
<sequence>MELKKCEKCNTQFSWGKIYKSLMIAYQPIVCSQCNTSHKIAFSSRVTVSITIVLPLMIFLFLISRQLSLSNFAIVSSLVIYFVLISSFSPFLVKYYS</sequence>
<feature type="transmembrane region" description="Helical" evidence="1">
    <location>
        <begin position="69"/>
        <end position="93"/>
    </location>
</feature>
<dbReference type="RefSeq" id="WP_151699585.1">
    <property type="nucleotide sequence ID" value="NZ_CP031223.1"/>
</dbReference>
<dbReference type="AlphaFoldDB" id="A0A5J6SL06"/>
<evidence type="ECO:0000313" key="3">
    <source>
        <dbReference type="Proteomes" id="UP000325517"/>
    </source>
</evidence>
<protein>
    <recommendedName>
        <fullName evidence="4">CXXC-20-CXXC protein</fullName>
    </recommendedName>
</protein>
<gene>
    <name evidence="2" type="ORF">PB01_07280</name>
</gene>
<keyword evidence="3" id="KW-1185">Reference proteome</keyword>
<dbReference type="KEGG" id="psyo:PB01_07280"/>
<evidence type="ECO:0008006" key="4">
    <source>
        <dbReference type="Google" id="ProtNLM"/>
    </source>
</evidence>
<keyword evidence="1" id="KW-1133">Transmembrane helix</keyword>
<feature type="transmembrane region" description="Helical" evidence="1">
    <location>
        <begin position="46"/>
        <end position="63"/>
    </location>
</feature>
<dbReference type="NCBIfam" id="TIGR04104">
    <property type="entry name" value="cxxc_20_cxxc"/>
    <property type="match status" value="1"/>
</dbReference>
<organism evidence="2 3">
    <name type="scientific">Psychrobacillus glaciei</name>
    <dbReference type="NCBI Taxonomy" id="2283160"/>
    <lineage>
        <taxon>Bacteria</taxon>
        <taxon>Bacillati</taxon>
        <taxon>Bacillota</taxon>
        <taxon>Bacilli</taxon>
        <taxon>Bacillales</taxon>
        <taxon>Bacillaceae</taxon>
        <taxon>Psychrobacillus</taxon>
    </lineage>
</organism>
<evidence type="ECO:0000256" key="1">
    <source>
        <dbReference type="SAM" id="Phobius"/>
    </source>
</evidence>
<accession>A0A5J6SL06</accession>
<dbReference type="EMBL" id="CP031223">
    <property type="protein sequence ID" value="QFF98650.1"/>
    <property type="molecule type" value="Genomic_DNA"/>
</dbReference>
<dbReference type="Proteomes" id="UP000325517">
    <property type="component" value="Chromosome"/>
</dbReference>